<dbReference type="EMBL" id="CP087714">
    <property type="protein sequence ID" value="XAT64406.1"/>
    <property type="molecule type" value="Genomic_DNA"/>
</dbReference>
<organism evidence="7 8">
    <name type="scientific">Geoglobus acetivorans</name>
    <dbReference type="NCBI Taxonomy" id="565033"/>
    <lineage>
        <taxon>Archaea</taxon>
        <taxon>Methanobacteriati</taxon>
        <taxon>Methanobacteriota</taxon>
        <taxon>Archaeoglobi</taxon>
        <taxon>Archaeoglobales</taxon>
        <taxon>Archaeoglobaceae</taxon>
        <taxon>Geoglobus</taxon>
    </lineage>
</organism>
<dbReference type="Proteomes" id="UP001492541">
    <property type="component" value="Chromosome"/>
</dbReference>
<dbReference type="GeneID" id="90448674"/>
<proteinExistence type="predicted"/>
<evidence type="ECO:0000256" key="5">
    <source>
        <dbReference type="ARBA" id="ARBA00023136"/>
    </source>
</evidence>
<evidence type="ECO:0000256" key="2">
    <source>
        <dbReference type="ARBA" id="ARBA00022475"/>
    </source>
</evidence>
<keyword evidence="4 6" id="KW-1133">Transmembrane helix</keyword>
<dbReference type="RefSeq" id="WP_193805966.1">
    <property type="nucleotide sequence ID" value="NZ_CP087714.1"/>
</dbReference>
<evidence type="ECO:0000313" key="8">
    <source>
        <dbReference type="Proteomes" id="UP001492541"/>
    </source>
</evidence>
<feature type="transmembrane region" description="Helical" evidence="6">
    <location>
        <begin position="6"/>
        <end position="32"/>
    </location>
</feature>
<keyword evidence="5 6" id="KW-0472">Membrane</keyword>
<gene>
    <name evidence="7" type="ORF">LPQ35_03275</name>
</gene>
<comment type="subcellular location">
    <subcellularLocation>
        <location evidence="1">Cell membrane</location>
    </subcellularLocation>
</comment>
<sequence length="85" mass="9584">MDPAYVVAYGILTVFFTLAILTFAIWFLSLLFGRERGSKKEHPSGKTDVNLIAAAVSAVKAFEDEGITVPVIEREGTRWKMSYRW</sequence>
<protein>
    <submittedName>
        <fullName evidence="7">OadG family protein</fullName>
    </submittedName>
</protein>
<keyword evidence="2" id="KW-1003">Cell membrane</keyword>
<reference evidence="7 8" key="1">
    <citation type="submission" date="2021-11" db="EMBL/GenBank/DDBJ databases">
        <title>Whole genome of Geoglobus acetivorans.</title>
        <authorList>
            <person name="Liu D."/>
        </authorList>
    </citation>
    <scope>NUCLEOTIDE SEQUENCE [LARGE SCALE GENOMIC DNA]</scope>
    <source>
        <strain evidence="7 8">SBH6</strain>
    </source>
</reference>
<keyword evidence="3 6" id="KW-0812">Transmembrane</keyword>
<evidence type="ECO:0000256" key="6">
    <source>
        <dbReference type="SAM" id="Phobius"/>
    </source>
</evidence>
<dbReference type="InterPro" id="IPR005899">
    <property type="entry name" value="Na_pump_deCOase"/>
</dbReference>
<name>A0ABZ3H6X0_GEOAI</name>
<evidence type="ECO:0000256" key="1">
    <source>
        <dbReference type="ARBA" id="ARBA00004236"/>
    </source>
</evidence>
<evidence type="ECO:0000313" key="7">
    <source>
        <dbReference type="EMBL" id="XAT64406.1"/>
    </source>
</evidence>
<dbReference type="Pfam" id="PF04277">
    <property type="entry name" value="OAD_gamma"/>
    <property type="match status" value="1"/>
</dbReference>
<keyword evidence="8" id="KW-1185">Reference proteome</keyword>
<evidence type="ECO:0000256" key="3">
    <source>
        <dbReference type="ARBA" id="ARBA00022692"/>
    </source>
</evidence>
<evidence type="ECO:0000256" key="4">
    <source>
        <dbReference type="ARBA" id="ARBA00022989"/>
    </source>
</evidence>
<accession>A0ABZ3H6X0</accession>